<dbReference type="InterPro" id="IPR005467">
    <property type="entry name" value="His_kinase_dom"/>
</dbReference>
<evidence type="ECO:0000256" key="7">
    <source>
        <dbReference type="ARBA" id="ARBA00022840"/>
    </source>
</evidence>
<evidence type="ECO:0000256" key="2">
    <source>
        <dbReference type="ARBA" id="ARBA00012438"/>
    </source>
</evidence>
<dbReference type="SMART" id="SM00388">
    <property type="entry name" value="HisKA"/>
    <property type="match status" value="1"/>
</dbReference>
<dbReference type="SUPFAM" id="SSF55874">
    <property type="entry name" value="ATPase domain of HSP90 chaperone/DNA topoisomerase II/histidine kinase"/>
    <property type="match status" value="1"/>
</dbReference>
<feature type="domain" description="PAS" evidence="11">
    <location>
        <begin position="335"/>
        <end position="407"/>
    </location>
</feature>
<dbReference type="Pfam" id="PF02518">
    <property type="entry name" value="HATPase_c"/>
    <property type="match status" value="1"/>
</dbReference>
<dbReference type="PROSITE" id="PS50109">
    <property type="entry name" value="HIS_KIN"/>
    <property type="match status" value="1"/>
</dbReference>
<keyword evidence="3" id="KW-0597">Phosphoprotein</keyword>
<dbReference type="InterPro" id="IPR013767">
    <property type="entry name" value="PAS_fold"/>
</dbReference>
<dbReference type="eggNOG" id="COG3290">
    <property type="taxonomic scope" value="Bacteria"/>
</dbReference>
<dbReference type="InterPro" id="IPR003661">
    <property type="entry name" value="HisK_dim/P_dom"/>
</dbReference>
<gene>
    <name evidence="13" type="ordered locus">Rfer_2211</name>
</gene>
<evidence type="ECO:0000259" key="11">
    <source>
        <dbReference type="PROSITE" id="PS50112"/>
    </source>
</evidence>
<dbReference type="eggNOG" id="COG4191">
    <property type="taxonomic scope" value="Bacteria"/>
</dbReference>
<dbReference type="AlphaFoldDB" id="Q21WB8"/>
<dbReference type="PANTHER" id="PTHR43065:SF42">
    <property type="entry name" value="TWO-COMPONENT SENSOR PPRA"/>
    <property type="match status" value="1"/>
</dbReference>
<dbReference type="InterPro" id="IPR036097">
    <property type="entry name" value="HisK_dim/P_sf"/>
</dbReference>
<proteinExistence type="predicted"/>
<dbReference type="NCBIfam" id="TIGR00229">
    <property type="entry name" value="sensory_box"/>
    <property type="match status" value="1"/>
</dbReference>
<dbReference type="GO" id="GO:0005524">
    <property type="term" value="F:ATP binding"/>
    <property type="evidence" value="ECO:0007669"/>
    <property type="project" value="UniProtKB-KW"/>
</dbReference>
<evidence type="ECO:0000259" key="12">
    <source>
        <dbReference type="PROSITE" id="PS50113"/>
    </source>
</evidence>
<evidence type="ECO:0000256" key="6">
    <source>
        <dbReference type="ARBA" id="ARBA00022777"/>
    </source>
</evidence>
<dbReference type="EC" id="2.7.13.3" evidence="2"/>
<evidence type="ECO:0000313" key="13">
    <source>
        <dbReference type="EMBL" id="ABD69935.1"/>
    </source>
</evidence>
<dbReference type="Gene3D" id="3.30.450.20">
    <property type="entry name" value="PAS domain"/>
    <property type="match status" value="1"/>
</dbReference>
<dbReference type="PANTHER" id="PTHR43065">
    <property type="entry name" value="SENSOR HISTIDINE KINASE"/>
    <property type="match status" value="1"/>
</dbReference>
<organism evidence="13 14">
    <name type="scientific">Albidiferax ferrireducens (strain ATCC BAA-621 / DSM 15236 / T118)</name>
    <name type="common">Rhodoferax ferrireducens</name>
    <dbReference type="NCBI Taxonomy" id="338969"/>
    <lineage>
        <taxon>Bacteria</taxon>
        <taxon>Pseudomonadati</taxon>
        <taxon>Pseudomonadota</taxon>
        <taxon>Betaproteobacteria</taxon>
        <taxon>Burkholderiales</taxon>
        <taxon>Comamonadaceae</taxon>
        <taxon>Rhodoferax</taxon>
    </lineage>
</organism>
<comment type="catalytic activity">
    <reaction evidence="1">
        <text>ATP + protein L-histidine = ADP + protein N-phospho-L-histidine.</text>
        <dbReference type="EC" id="2.7.13.3"/>
    </reaction>
</comment>
<keyword evidence="9" id="KW-0812">Transmembrane</keyword>
<evidence type="ECO:0000256" key="5">
    <source>
        <dbReference type="ARBA" id="ARBA00022741"/>
    </source>
</evidence>
<evidence type="ECO:0000313" key="14">
    <source>
        <dbReference type="Proteomes" id="UP000008332"/>
    </source>
</evidence>
<keyword evidence="14" id="KW-1185">Reference proteome</keyword>
<dbReference type="Proteomes" id="UP000008332">
    <property type="component" value="Chromosome"/>
</dbReference>
<sequence>MLASTLGTMPSSSLIPLAGPEKLTPPARLKRWWQRLAPQRQDRFAVLAPLVAVVLFLAAIVAAFGYLRLEEIEREQEAVNRDVEYTQQRLRLRLLERQEQLMRIAREVSNRELDADEFQSRAEAIVNQYPELESLSWIDNRRNVKASFGSVSLAPHLVKKIGSTLEPGESVSSYNLARELQQPIYAMHAAGANSPAVLQLHIPFSDRARFLGVLLAEYSIDGLFRYGVPAEVSARYAVSFHDANGGLLAGTSIAPRKPGARLLPWDKPVNFYEVPVSPVGNGLIIRAQAYRASLGVVGSGLFWLVNALSLMTAWMLIANWRHTRRRMQAQQALISETSFRRAMENSMLTGMRALDLQGRITYVNPAFCRMTGWSEPDLVGRTAPFPYWPEADIDSLSSRLQEELAGKIQSSGIQFRVKRRDGSLFDARLYVSPLIDAHGIQTGWMTSMTDISEPNRIRDQLSASHERFTTVLEALDASISVAPLGSDELLFANKLYRLWFGTEAGGHLQLVAEAGVPATPTSDDSLDPVDAFAGLPTNSLPDSDPESAELYVDALGKWLEVRTRYLSWVDGRLAQMVIATDITARRVAEEQSAAQIERAQTASRLITMGEMASSVAHELNQPLTAINNYCNGMVSRIKSQQISEDELLGALEKTAKQAQRAGQIIHRIRSFVKRSEPNRSPSNIESMVDEAVELVEIEMRRRNVRLTHYVAPRLPVLLVDPILIEQVLVNLLKNAAESVDAAQRPTAQRSVMLRVAPTQVDDKPVIEFAVLDSGQGLAPEVMARLYEAFHSTKAEGMGIGLSLCRSIVESHLGRMKAENLYNGPDLTGCCFSFWIPMIEVLPPKARLPAGQANDNQGHPSKT</sequence>
<dbReference type="SUPFAM" id="SSF55785">
    <property type="entry name" value="PYP-like sensor domain (PAS domain)"/>
    <property type="match status" value="1"/>
</dbReference>
<keyword evidence="9" id="KW-1133">Transmembrane helix</keyword>
<dbReference type="PROSITE" id="PS50113">
    <property type="entry name" value="PAC"/>
    <property type="match status" value="1"/>
</dbReference>
<keyword evidence="5" id="KW-0547">Nucleotide-binding</keyword>
<reference evidence="14" key="1">
    <citation type="submission" date="2006-02" db="EMBL/GenBank/DDBJ databases">
        <title>Complete sequence of chromosome of Rhodoferax ferrireducens DSM 15236.</title>
        <authorList>
            <person name="Copeland A."/>
            <person name="Lucas S."/>
            <person name="Lapidus A."/>
            <person name="Barry K."/>
            <person name="Detter J.C."/>
            <person name="Glavina del Rio T."/>
            <person name="Hammon N."/>
            <person name="Israni S."/>
            <person name="Pitluck S."/>
            <person name="Brettin T."/>
            <person name="Bruce D."/>
            <person name="Han C."/>
            <person name="Tapia R."/>
            <person name="Gilna P."/>
            <person name="Kiss H."/>
            <person name="Schmutz J."/>
            <person name="Larimer F."/>
            <person name="Land M."/>
            <person name="Kyrpides N."/>
            <person name="Ivanova N."/>
            <person name="Richardson P."/>
        </authorList>
    </citation>
    <scope>NUCLEOTIDE SEQUENCE [LARGE SCALE GENOMIC DNA]</scope>
    <source>
        <strain evidence="14">ATCC BAA-621 / DSM 15236 / T118</strain>
    </source>
</reference>
<dbReference type="HOGENOM" id="CLU_011685_0_0_4"/>
<dbReference type="InterPro" id="IPR035965">
    <property type="entry name" value="PAS-like_dom_sf"/>
</dbReference>
<feature type="domain" description="PAC" evidence="12">
    <location>
        <begin position="411"/>
        <end position="463"/>
    </location>
</feature>
<dbReference type="GO" id="GO:0000155">
    <property type="term" value="F:phosphorelay sensor kinase activity"/>
    <property type="evidence" value="ECO:0007669"/>
    <property type="project" value="InterPro"/>
</dbReference>
<evidence type="ECO:0000256" key="3">
    <source>
        <dbReference type="ARBA" id="ARBA00022553"/>
    </source>
</evidence>
<dbReference type="InterPro" id="IPR004358">
    <property type="entry name" value="Sig_transdc_His_kin-like_C"/>
</dbReference>
<accession>Q21WB8</accession>
<dbReference type="GO" id="GO:0006355">
    <property type="term" value="P:regulation of DNA-templated transcription"/>
    <property type="evidence" value="ECO:0007669"/>
    <property type="project" value="InterPro"/>
</dbReference>
<keyword evidence="7" id="KW-0067">ATP-binding</keyword>
<dbReference type="STRING" id="338969.Rfer_2211"/>
<protein>
    <recommendedName>
        <fullName evidence="2">histidine kinase</fullName>
        <ecNumber evidence="2">2.7.13.3</ecNumber>
    </recommendedName>
</protein>
<dbReference type="PRINTS" id="PR00344">
    <property type="entry name" value="BCTRLSENSOR"/>
</dbReference>
<dbReference type="PROSITE" id="PS50112">
    <property type="entry name" value="PAS"/>
    <property type="match status" value="1"/>
</dbReference>
<feature type="transmembrane region" description="Helical" evidence="9">
    <location>
        <begin position="44"/>
        <end position="67"/>
    </location>
</feature>
<dbReference type="SMART" id="SM00387">
    <property type="entry name" value="HATPase_c"/>
    <property type="match status" value="1"/>
</dbReference>
<dbReference type="SMART" id="SM00086">
    <property type="entry name" value="PAC"/>
    <property type="match status" value="1"/>
</dbReference>
<feature type="transmembrane region" description="Helical" evidence="9">
    <location>
        <begin position="294"/>
        <end position="317"/>
    </location>
</feature>
<dbReference type="KEGG" id="rfr:Rfer_2211"/>
<name>Q21WB8_ALBFT</name>
<dbReference type="InterPro" id="IPR036890">
    <property type="entry name" value="HATPase_C_sf"/>
</dbReference>
<dbReference type="InterPro" id="IPR001610">
    <property type="entry name" value="PAC"/>
</dbReference>
<dbReference type="SMART" id="SM00091">
    <property type="entry name" value="PAS"/>
    <property type="match status" value="1"/>
</dbReference>
<dbReference type="InterPro" id="IPR000700">
    <property type="entry name" value="PAS-assoc_C"/>
</dbReference>
<dbReference type="CDD" id="cd00082">
    <property type="entry name" value="HisKA"/>
    <property type="match status" value="1"/>
</dbReference>
<keyword evidence="8" id="KW-0902">Two-component regulatory system</keyword>
<dbReference type="EMBL" id="CP000267">
    <property type="protein sequence ID" value="ABD69935.1"/>
    <property type="molecule type" value="Genomic_DNA"/>
</dbReference>
<dbReference type="Gene3D" id="1.10.287.130">
    <property type="match status" value="1"/>
</dbReference>
<evidence type="ECO:0000256" key="1">
    <source>
        <dbReference type="ARBA" id="ARBA00000085"/>
    </source>
</evidence>
<dbReference type="Gene3D" id="3.30.565.10">
    <property type="entry name" value="Histidine kinase-like ATPase, C-terminal domain"/>
    <property type="match status" value="1"/>
</dbReference>
<evidence type="ECO:0000256" key="8">
    <source>
        <dbReference type="ARBA" id="ARBA00023012"/>
    </source>
</evidence>
<evidence type="ECO:0000259" key="10">
    <source>
        <dbReference type="PROSITE" id="PS50109"/>
    </source>
</evidence>
<dbReference type="InterPro" id="IPR000014">
    <property type="entry name" value="PAS"/>
</dbReference>
<evidence type="ECO:0000256" key="4">
    <source>
        <dbReference type="ARBA" id="ARBA00022679"/>
    </source>
</evidence>
<evidence type="ECO:0000256" key="9">
    <source>
        <dbReference type="SAM" id="Phobius"/>
    </source>
</evidence>
<keyword evidence="4 13" id="KW-0808">Transferase</keyword>
<dbReference type="CDD" id="cd00130">
    <property type="entry name" value="PAS"/>
    <property type="match status" value="1"/>
</dbReference>
<dbReference type="Pfam" id="PF00989">
    <property type="entry name" value="PAS"/>
    <property type="match status" value="1"/>
</dbReference>
<keyword evidence="9" id="KW-0472">Membrane</keyword>
<dbReference type="SUPFAM" id="SSF47384">
    <property type="entry name" value="Homodimeric domain of signal transducing histidine kinase"/>
    <property type="match status" value="1"/>
</dbReference>
<feature type="domain" description="Histidine kinase" evidence="10">
    <location>
        <begin position="614"/>
        <end position="839"/>
    </location>
</feature>
<keyword evidence="6 13" id="KW-0418">Kinase</keyword>
<dbReference type="InterPro" id="IPR003594">
    <property type="entry name" value="HATPase_dom"/>
</dbReference>
<dbReference type="Pfam" id="PF00512">
    <property type="entry name" value="HisKA"/>
    <property type="match status" value="1"/>
</dbReference>